<dbReference type="Gene3D" id="2.120.10.80">
    <property type="entry name" value="Kelch-type beta propeller"/>
    <property type="match status" value="1"/>
</dbReference>
<keyword evidence="1" id="KW-0472">Membrane</keyword>
<sequence length="367" mass="40404">MENLNLIEITSKAKIYRRHHCVLTLVIVVLFVLCLGFIIADKVFIHFFQDHHHKEESIKLSGSSGVTWTIGGDEDNSVEIIDIGSSDDRKCKPIPNLTFRDKAYGAFGFLNEDGRPVVCCGRNENKCISWTGSEWQDHPTTASNDTRLELPIYPGVALFDRETLWITGGKSVHSNATVPTSLFFKTKYGFAPGPRLPESRFGHCLVSLSNSGDDNGEHSGHLLVGGKPFTKAVHIFSRGQWYQQVPISNARHGSACAKVNLDSGTSVVVVAGGYNLYGSSSDVDMFSLKTLEWTRGTTKLPFPLHYGAAVPRGNTFLILGGNGANGTRHKDILKYDPARNAWKLLGPRMAIPRVYFLAMSISESQSC</sequence>
<dbReference type="EMBL" id="VCGU01000005">
    <property type="protein sequence ID" value="TRY75468.1"/>
    <property type="molecule type" value="Genomic_DNA"/>
</dbReference>
<gene>
    <name evidence="2" type="ORF">TCAL_07496</name>
</gene>
<name>A0A553PCS5_TIGCA</name>
<dbReference type="AlphaFoldDB" id="A0A553PCS5"/>
<reference evidence="2 3" key="1">
    <citation type="journal article" date="2018" name="Nat. Ecol. Evol.">
        <title>Genomic signatures of mitonuclear coevolution across populations of Tigriopus californicus.</title>
        <authorList>
            <person name="Barreto F.S."/>
            <person name="Watson E.T."/>
            <person name="Lima T.G."/>
            <person name="Willett C.S."/>
            <person name="Edmands S."/>
            <person name="Li W."/>
            <person name="Burton R.S."/>
        </authorList>
    </citation>
    <scope>NUCLEOTIDE SEQUENCE [LARGE SCALE GENOMIC DNA]</scope>
    <source>
        <strain evidence="2 3">San Diego</strain>
    </source>
</reference>
<keyword evidence="1" id="KW-0812">Transmembrane</keyword>
<keyword evidence="1" id="KW-1133">Transmembrane helix</keyword>
<evidence type="ECO:0000256" key="1">
    <source>
        <dbReference type="SAM" id="Phobius"/>
    </source>
</evidence>
<feature type="transmembrane region" description="Helical" evidence="1">
    <location>
        <begin position="21"/>
        <end position="40"/>
    </location>
</feature>
<protein>
    <submittedName>
        <fullName evidence="2">Uncharacterized protein</fullName>
    </submittedName>
</protein>
<evidence type="ECO:0000313" key="3">
    <source>
        <dbReference type="Proteomes" id="UP000318571"/>
    </source>
</evidence>
<accession>A0A553PCS5</accession>
<organism evidence="2 3">
    <name type="scientific">Tigriopus californicus</name>
    <name type="common">Marine copepod</name>
    <dbReference type="NCBI Taxonomy" id="6832"/>
    <lineage>
        <taxon>Eukaryota</taxon>
        <taxon>Metazoa</taxon>
        <taxon>Ecdysozoa</taxon>
        <taxon>Arthropoda</taxon>
        <taxon>Crustacea</taxon>
        <taxon>Multicrustacea</taxon>
        <taxon>Hexanauplia</taxon>
        <taxon>Copepoda</taxon>
        <taxon>Harpacticoida</taxon>
        <taxon>Harpacticidae</taxon>
        <taxon>Tigriopus</taxon>
    </lineage>
</organism>
<keyword evidence="3" id="KW-1185">Reference proteome</keyword>
<dbReference type="InterPro" id="IPR015915">
    <property type="entry name" value="Kelch-typ_b-propeller"/>
</dbReference>
<comment type="caution">
    <text evidence="2">The sequence shown here is derived from an EMBL/GenBank/DDBJ whole genome shotgun (WGS) entry which is preliminary data.</text>
</comment>
<evidence type="ECO:0000313" key="2">
    <source>
        <dbReference type="EMBL" id="TRY75468.1"/>
    </source>
</evidence>
<dbReference type="InterPro" id="IPR011043">
    <property type="entry name" value="Gal_Oxase/kelch_b-propeller"/>
</dbReference>
<proteinExistence type="predicted"/>
<dbReference type="Proteomes" id="UP000318571">
    <property type="component" value="Chromosome 2"/>
</dbReference>
<dbReference type="SUPFAM" id="SSF50965">
    <property type="entry name" value="Galactose oxidase, central domain"/>
    <property type="match status" value="1"/>
</dbReference>